<dbReference type="EMBL" id="JPER01000003">
    <property type="protein sequence ID" value="KFZ30925.1"/>
    <property type="molecule type" value="Genomic_DNA"/>
</dbReference>
<accession>A0A094ITC1</accession>
<organism evidence="5 6">
    <name type="scientific">Pseudidiomarina salinarum</name>
    <dbReference type="NCBI Taxonomy" id="435908"/>
    <lineage>
        <taxon>Bacteria</taxon>
        <taxon>Pseudomonadati</taxon>
        <taxon>Pseudomonadota</taxon>
        <taxon>Gammaproteobacteria</taxon>
        <taxon>Alteromonadales</taxon>
        <taxon>Idiomarinaceae</taxon>
        <taxon>Pseudidiomarina</taxon>
    </lineage>
</organism>
<comment type="function">
    <text evidence="4">Required for formation of the rod structure in the basal body of the flagellar apparatus. Together with FliI and FliH, may constitute the export apparatus of flagellin.</text>
</comment>
<dbReference type="InterPro" id="IPR006135">
    <property type="entry name" value="T3SS_substrate_exporter"/>
</dbReference>
<dbReference type="SUPFAM" id="SSF160544">
    <property type="entry name" value="EscU C-terminal domain-like"/>
    <property type="match status" value="1"/>
</dbReference>
<gene>
    <name evidence="5" type="ORF">IDSA_07585</name>
</gene>
<keyword evidence="3" id="KW-0813">Transport</keyword>
<dbReference type="GO" id="GO:0005886">
    <property type="term" value="C:plasma membrane"/>
    <property type="evidence" value="ECO:0007669"/>
    <property type="project" value="TreeGrafter"/>
</dbReference>
<comment type="similarity">
    <text evidence="1">Belongs to the type III secretion exporter family.</text>
</comment>
<comment type="caution">
    <text evidence="5">The sequence shown here is derived from an EMBL/GenBank/DDBJ whole genome shotgun (WGS) entry which is preliminary data.</text>
</comment>
<name>A0A094ITC1_9GAMM</name>
<reference evidence="5 6" key="1">
    <citation type="submission" date="2014-06" db="EMBL/GenBank/DDBJ databases">
        <title>The draft genome sequence of Idiomarina salinarum ISL-52.</title>
        <authorList>
            <person name="Du J."/>
            <person name="Shao Z."/>
        </authorList>
    </citation>
    <scope>NUCLEOTIDE SEQUENCE [LARGE SCALE GENOMIC DNA]</scope>
    <source>
        <strain evidence="5 6">ISL-52</strain>
    </source>
</reference>
<dbReference type="OrthoDB" id="5244399at2"/>
<dbReference type="AlphaFoldDB" id="A0A094ITC1"/>
<dbReference type="STRING" id="435908.IDSA_07585"/>
<dbReference type="Proteomes" id="UP000054363">
    <property type="component" value="Unassembled WGS sequence"/>
</dbReference>
<dbReference type="eggNOG" id="COG2257">
    <property type="taxonomic scope" value="Bacteria"/>
</dbReference>
<dbReference type="InterPro" id="IPR029025">
    <property type="entry name" value="T3SS_substrate_exporter_C"/>
</dbReference>
<keyword evidence="6" id="KW-1185">Reference proteome</keyword>
<evidence type="ECO:0000313" key="5">
    <source>
        <dbReference type="EMBL" id="KFZ30925.1"/>
    </source>
</evidence>
<dbReference type="Gene3D" id="3.40.1690.10">
    <property type="entry name" value="secretion proteins EscU"/>
    <property type="match status" value="1"/>
</dbReference>
<keyword evidence="3" id="KW-0653">Protein transport</keyword>
<keyword evidence="3" id="KW-1006">Bacterial flagellum protein export</keyword>
<proteinExistence type="inferred from homology"/>
<dbReference type="GO" id="GO:0009306">
    <property type="term" value="P:protein secretion"/>
    <property type="evidence" value="ECO:0007669"/>
    <property type="project" value="InterPro"/>
</dbReference>
<dbReference type="RefSeq" id="WP_034775495.1">
    <property type="nucleotide sequence ID" value="NZ_JPER01000003.1"/>
</dbReference>
<protein>
    <recommendedName>
        <fullName evidence="2">Flagellar biosynthetic protein FlhB</fullName>
    </recommendedName>
</protein>
<evidence type="ECO:0000313" key="6">
    <source>
        <dbReference type="Proteomes" id="UP000054363"/>
    </source>
</evidence>
<dbReference type="Pfam" id="PF01312">
    <property type="entry name" value="Bac_export_2"/>
    <property type="match status" value="1"/>
</dbReference>
<evidence type="ECO:0000256" key="1">
    <source>
        <dbReference type="ARBA" id="ARBA00010690"/>
    </source>
</evidence>
<evidence type="ECO:0000256" key="2">
    <source>
        <dbReference type="ARBA" id="ARBA00021622"/>
    </source>
</evidence>
<dbReference type="PANTHER" id="PTHR30531:SF12">
    <property type="entry name" value="FLAGELLAR BIOSYNTHETIC PROTEIN FLHB"/>
    <property type="match status" value="1"/>
</dbReference>
<dbReference type="PANTHER" id="PTHR30531">
    <property type="entry name" value="FLAGELLAR BIOSYNTHETIC PROTEIN FLHB"/>
    <property type="match status" value="1"/>
</dbReference>
<evidence type="ECO:0000256" key="3">
    <source>
        <dbReference type="ARBA" id="ARBA00023225"/>
    </source>
</evidence>
<sequence>MSDEFKPPKRAVALRYQEFEPAPKVIATGQGELAERILAKAAEHGIFVHHSPELVDLLSQLDLDDYVPQMLWEIVAELLLWAAALDRTP</sequence>
<evidence type="ECO:0000256" key="4">
    <source>
        <dbReference type="ARBA" id="ARBA00025078"/>
    </source>
</evidence>